<evidence type="ECO:0000313" key="2">
    <source>
        <dbReference type="EMBL" id="KAL3699051.1"/>
    </source>
</evidence>
<accession>A0ABD3I6A0</accession>
<dbReference type="Proteomes" id="UP001633002">
    <property type="component" value="Unassembled WGS sequence"/>
</dbReference>
<proteinExistence type="predicted"/>
<reference evidence="2 3" key="1">
    <citation type="submission" date="2024-09" db="EMBL/GenBank/DDBJ databases">
        <title>Chromosome-scale assembly of Riccia sorocarpa.</title>
        <authorList>
            <person name="Paukszto L."/>
        </authorList>
    </citation>
    <scope>NUCLEOTIDE SEQUENCE [LARGE SCALE GENOMIC DNA]</scope>
    <source>
        <strain evidence="2">LP-2024</strain>
        <tissue evidence="2">Aerial parts of the thallus</tissue>
    </source>
</reference>
<keyword evidence="1" id="KW-0175">Coiled coil</keyword>
<dbReference type="EMBL" id="JBJQOH010000001">
    <property type="protein sequence ID" value="KAL3699051.1"/>
    <property type="molecule type" value="Genomic_DNA"/>
</dbReference>
<name>A0ABD3I6A0_9MARC</name>
<sequence length="270" mass="31345">MFSRGVVEGAKEYNIDISVEGLKRLVDFLAAGDCAKVVPPFVIEKVFFDHCGQKHKKDAWKVIASWFRFNLNNAQPRSEGWVIDDFRKFTLQNHPQRSVLDMRVRLVIRQVLRTLGKQSQLYCSTTLVLLAIAHVDPTCAHLRPNWHMIVSSEIRKSLNHEKTDKKSVGKFREDWAAIIELREELKEELAKAQELAALAARREQTIRLEKDALQKEYLKEKADWESKNHKLVEEVTQLHEDMKRVSTKEERVQAKLSEIRSQMEVSAKNT</sequence>
<dbReference type="AlphaFoldDB" id="A0ABD3I6A0"/>
<organism evidence="2 3">
    <name type="scientific">Riccia sorocarpa</name>
    <dbReference type="NCBI Taxonomy" id="122646"/>
    <lineage>
        <taxon>Eukaryota</taxon>
        <taxon>Viridiplantae</taxon>
        <taxon>Streptophyta</taxon>
        <taxon>Embryophyta</taxon>
        <taxon>Marchantiophyta</taxon>
        <taxon>Marchantiopsida</taxon>
        <taxon>Marchantiidae</taxon>
        <taxon>Marchantiales</taxon>
        <taxon>Ricciaceae</taxon>
        <taxon>Riccia</taxon>
    </lineage>
</organism>
<protein>
    <submittedName>
        <fullName evidence="2">Uncharacterized protein</fullName>
    </submittedName>
</protein>
<evidence type="ECO:0000313" key="3">
    <source>
        <dbReference type="Proteomes" id="UP001633002"/>
    </source>
</evidence>
<comment type="caution">
    <text evidence="2">The sequence shown here is derived from an EMBL/GenBank/DDBJ whole genome shotgun (WGS) entry which is preliminary data.</text>
</comment>
<evidence type="ECO:0000256" key="1">
    <source>
        <dbReference type="SAM" id="Coils"/>
    </source>
</evidence>
<feature type="coiled-coil region" evidence="1">
    <location>
        <begin position="175"/>
        <end position="234"/>
    </location>
</feature>
<gene>
    <name evidence="2" type="ORF">R1sor_017073</name>
</gene>
<keyword evidence="3" id="KW-1185">Reference proteome</keyword>